<evidence type="ECO:0000256" key="2">
    <source>
        <dbReference type="ARBA" id="ARBA00006528"/>
    </source>
</evidence>
<feature type="transmembrane region" description="Helical" evidence="6">
    <location>
        <begin position="210"/>
        <end position="232"/>
    </location>
</feature>
<keyword evidence="5 6" id="KW-0472">Membrane</keyword>
<comment type="subcellular location">
    <subcellularLocation>
        <location evidence="1">Membrane</location>
        <topology evidence="1">Multi-pass membrane protein</topology>
    </subcellularLocation>
</comment>
<evidence type="ECO:0000256" key="4">
    <source>
        <dbReference type="ARBA" id="ARBA00022989"/>
    </source>
</evidence>
<dbReference type="PANTHER" id="PTHR10361:SF28">
    <property type="entry name" value="P3 PROTEIN-RELATED"/>
    <property type="match status" value="1"/>
</dbReference>
<comment type="similarity">
    <text evidence="2">Belongs to the bile acid:sodium symporter (BASS) (TC 2.A.28) family.</text>
</comment>
<dbReference type="AlphaFoldDB" id="A0A9N8DEY4"/>
<gene>
    <name evidence="7" type="ORF">SEMRO_117_G057460.1</name>
</gene>
<protein>
    <submittedName>
        <fullName evidence="7">Ileal sodium/bile acid cotransporter</fullName>
    </submittedName>
</protein>
<dbReference type="InterPro" id="IPR038770">
    <property type="entry name" value="Na+/solute_symporter_sf"/>
</dbReference>
<dbReference type="InterPro" id="IPR002657">
    <property type="entry name" value="BilAc:Na_symport/Acr3"/>
</dbReference>
<accession>A0A9N8DEY4</accession>
<dbReference type="PANTHER" id="PTHR10361">
    <property type="entry name" value="SODIUM-BILE ACID COTRANSPORTER"/>
    <property type="match status" value="1"/>
</dbReference>
<dbReference type="InterPro" id="IPR004710">
    <property type="entry name" value="Bilac:Na_transpt"/>
</dbReference>
<evidence type="ECO:0000313" key="7">
    <source>
        <dbReference type="EMBL" id="CAB9501753.1"/>
    </source>
</evidence>
<feature type="transmembrane region" description="Helical" evidence="6">
    <location>
        <begin position="37"/>
        <end position="59"/>
    </location>
</feature>
<evidence type="ECO:0000313" key="8">
    <source>
        <dbReference type="Proteomes" id="UP001153069"/>
    </source>
</evidence>
<dbReference type="Pfam" id="PF01758">
    <property type="entry name" value="SBF"/>
    <property type="match status" value="1"/>
</dbReference>
<reference evidence="7" key="1">
    <citation type="submission" date="2020-06" db="EMBL/GenBank/DDBJ databases">
        <authorList>
            <consortium name="Plant Systems Biology data submission"/>
        </authorList>
    </citation>
    <scope>NUCLEOTIDE SEQUENCE</scope>
    <source>
        <strain evidence="7">D6</strain>
    </source>
</reference>
<sequence length="422" mass="45587">METVSVVLSNVLLFFLIFGLSATVDIRNLRRQLNNKFAIGTGVAMQFVIMPFLGFLVVLSLQNYGLTQAMGITLLVVTSSPGGSYSNWFCSTFNADLALSVTMTSISSLLSAGLLPANLLLYTYLAYASNDGIVQSLDFKAIFITLAVVMAAIFSGLAAGYRYDTQSFHVNANRLGSVSGILLIVVSFFLSNDSSGNEKTSLWTHDWQFYLGVAAPCVIGIVIANIVARLCFRLSPPEVVTLSIECAYQNISIATSVAVTMFTGKERAQAVAVPLFYGIVEAVAIGFYCLWAWKMGWTKAPANENFCVIVSKTYEVDDTDGEEGEVEDQLGEMEDTERGDIAFSADKKYPNRCRLVSEDNTTCTCSSHTTTTTLPMTPATVITTSTTTTSNADTDALSDTITTSHSLEGKNLSQDFSAVMHG</sequence>
<evidence type="ECO:0000256" key="5">
    <source>
        <dbReference type="ARBA" id="ARBA00023136"/>
    </source>
</evidence>
<evidence type="ECO:0000256" key="6">
    <source>
        <dbReference type="SAM" id="Phobius"/>
    </source>
</evidence>
<dbReference type="GO" id="GO:0016020">
    <property type="term" value="C:membrane"/>
    <property type="evidence" value="ECO:0007669"/>
    <property type="project" value="UniProtKB-SubCell"/>
</dbReference>
<keyword evidence="4 6" id="KW-1133">Transmembrane helix</keyword>
<evidence type="ECO:0000256" key="1">
    <source>
        <dbReference type="ARBA" id="ARBA00004141"/>
    </source>
</evidence>
<keyword evidence="3 6" id="KW-0812">Transmembrane</keyword>
<keyword evidence="8" id="KW-1185">Reference proteome</keyword>
<evidence type="ECO:0000256" key="3">
    <source>
        <dbReference type="ARBA" id="ARBA00022692"/>
    </source>
</evidence>
<comment type="caution">
    <text evidence="7">The sequence shown here is derived from an EMBL/GenBank/DDBJ whole genome shotgun (WGS) entry which is preliminary data.</text>
</comment>
<dbReference type="Gene3D" id="1.20.1530.20">
    <property type="match status" value="1"/>
</dbReference>
<feature type="transmembrane region" description="Helical" evidence="6">
    <location>
        <begin position="275"/>
        <end position="293"/>
    </location>
</feature>
<feature type="transmembrane region" description="Helical" evidence="6">
    <location>
        <begin position="141"/>
        <end position="160"/>
    </location>
</feature>
<proteinExistence type="inferred from homology"/>
<dbReference type="Proteomes" id="UP001153069">
    <property type="component" value="Unassembled WGS sequence"/>
</dbReference>
<feature type="transmembrane region" description="Helical" evidence="6">
    <location>
        <begin position="172"/>
        <end position="190"/>
    </location>
</feature>
<dbReference type="EMBL" id="CAICTM010000116">
    <property type="protein sequence ID" value="CAB9501753.1"/>
    <property type="molecule type" value="Genomic_DNA"/>
</dbReference>
<feature type="transmembrane region" description="Helical" evidence="6">
    <location>
        <begin position="97"/>
        <end position="121"/>
    </location>
</feature>
<name>A0A9N8DEY4_9STRA</name>
<feature type="transmembrane region" description="Helical" evidence="6">
    <location>
        <begin position="65"/>
        <end position="85"/>
    </location>
</feature>
<feature type="transmembrane region" description="Helical" evidence="6">
    <location>
        <begin position="239"/>
        <end position="263"/>
    </location>
</feature>
<dbReference type="OrthoDB" id="203097at2759"/>
<organism evidence="7 8">
    <name type="scientific">Seminavis robusta</name>
    <dbReference type="NCBI Taxonomy" id="568900"/>
    <lineage>
        <taxon>Eukaryota</taxon>
        <taxon>Sar</taxon>
        <taxon>Stramenopiles</taxon>
        <taxon>Ochrophyta</taxon>
        <taxon>Bacillariophyta</taxon>
        <taxon>Bacillariophyceae</taxon>
        <taxon>Bacillariophycidae</taxon>
        <taxon>Naviculales</taxon>
        <taxon>Naviculaceae</taxon>
        <taxon>Seminavis</taxon>
    </lineage>
</organism>
<feature type="transmembrane region" description="Helical" evidence="6">
    <location>
        <begin position="6"/>
        <end position="25"/>
    </location>
</feature>